<dbReference type="InterPro" id="IPR003660">
    <property type="entry name" value="HAMP_dom"/>
</dbReference>
<keyword evidence="4 10" id="KW-1133">Transmembrane helix</keyword>
<evidence type="ECO:0000256" key="7">
    <source>
        <dbReference type="ARBA" id="ARBA00029447"/>
    </source>
</evidence>
<protein>
    <submittedName>
        <fullName evidence="13">Methyl-accepting chemotaxis protein</fullName>
    </submittedName>
</protein>
<dbReference type="Gene3D" id="1.10.287.950">
    <property type="entry name" value="Methyl-accepting chemotaxis protein"/>
    <property type="match status" value="1"/>
</dbReference>
<dbReference type="GO" id="GO:0007165">
    <property type="term" value="P:signal transduction"/>
    <property type="evidence" value="ECO:0007669"/>
    <property type="project" value="UniProtKB-KW"/>
</dbReference>
<dbReference type="PANTHER" id="PTHR32089:SF119">
    <property type="entry name" value="METHYL-ACCEPTING CHEMOTAXIS PROTEIN CTPL"/>
    <property type="match status" value="1"/>
</dbReference>
<dbReference type="CDD" id="cd06225">
    <property type="entry name" value="HAMP"/>
    <property type="match status" value="1"/>
</dbReference>
<comment type="subcellular location">
    <subcellularLocation>
        <location evidence="1">Cell membrane</location>
        <topology evidence="1">Multi-pass membrane protein</topology>
    </subcellularLocation>
</comment>
<feature type="transmembrane region" description="Helical" evidence="10">
    <location>
        <begin position="12"/>
        <end position="33"/>
    </location>
</feature>
<dbReference type="SMART" id="SM01049">
    <property type="entry name" value="Cache_2"/>
    <property type="match status" value="1"/>
</dbReference>
<dbReference type="Pfam" id="PF00672">
    <property type="entry name" value="HAMP"/>
    <property type="match status" value="1"/>
</dbReference>
<dbReference type="InterPro" id="IPR033480">
    <property type="entry name" value="sCache_2"/>
</dbReference>
<evidence type="ECO:0000256" key="10">
    <source>
        <dbReference type="SAM" id="Phobius"/>
    </source>
</evidence>
<dbReference type="Pfam" id="PF17200">
    <property type="entry name" value="sCache_2"/>
    <property type="match status" value="1"/>
</dbReference>
<keyword evidence="5 10" id="KW-0472">Membrane</keyword>
<dbReference type="EMBL" id="JAMFTH010000001">
    <property type="protein sequence ID" value="MCP8897698.1"/>
    <property type="molecule type" value="Genomic_DNA"/>
</dbReference>
<organism evidence="13 14">
    <name type="scientific">Gilvimarinus xylanilyticus</name>
    <dbReference type="NCBI Taxonomy" id="2944139"/>
    <lineage>
        <taxon>Bacteria</taxon>
        <taxon>Pseudomonadati</taxon>
        <taxon>Pseudomonadota</taxon>
        <taxon>Gammaproteobacteria</taxon>
        <taxon>Cellvibrionales</taxon>
        <taxon>Cellvibrionaceae</taxon>
        <taxon>Gilvimarinus</taxon>
    </lineage>
</organism>
<reference evidence="13" key="1">
    <citation type="submission" date="2022-05" db="EMBL/GenBank/DDBJ databases">
        <authorList>
            <person name="Sun H.-N."/>
        </authorList>
    </citation>
    <scope>NUCLEOTIDE SEQUENCE</scope>
    <source>
        <strain evidence="13">HB14</strain>
    </source>
</reference>
<keyword evidence="3 10" id="KW-0812">Transmembrane</keyword>
<dbReference type="AlphaFoldDB" id="A0A9X2HYH2"/>
<keyword evidence="14" id="KW-1185">Reference proteome</keyword>
<dbReference type="SMART" id="SM00304">
    <property type="entry name" value="HAMP"/>
    <property type="match status" value="1"/>
</dbReference>
<evidence type="ECO:0000256" key="9">
    <source>
        <dbReference type="SAM" id="MobiDB-lite"/>
    </source>
</evidence>
<dbReference type="RefSeq" id="WP_253966000.1">
    <property type="nucleotide sequence ID" value="NZ_JAMFTH010000001.1"/>
</dbReference>
<evidence type="ECO:0000256" key="1">
    <source>
        <dbReference type="ARBA" id="ARBA00004651"/>
    </source>
</evidence>
<dbReference type="GO" id="GO:0006935">
    <property type="term" value="P:chemotaxis"/>
    <property type="evidence" value="ECO:0007669"/>
    <property type="project" value="UniProtKB-ARBA"/>
</dbReference>
<feature type="domain" description="Methyl-accepting transducer" evidence="11">
    <location>
        <begin position="293"/>
        <end position="506"/>
    </location>
</feature>
<evidence type="ECO:0000256" key="4">
    <source>
        <dbReference type="ARBA" id="ARBA00022989"/>
    </source>
</evidence>
<sequence length="542" mass="58845">MLRQFSIAQRLLAAAVLVLCVVLGLIGLFSVSYHKSLLEARQVKTQHLIEAAMGVLEHYQRLERSGELTRDQAQSRAIAAIDGLRYGSNDYFWIQNRQVEMVHHPFSQQLNGTSIADLADPNGVRLFSEMERQVTRQGEGFVNYAWPKPGFDEPVPKVSYVKAFAPWGWVLGSGIYIDDVEQVFWQTMRLPLSLAVLGVLVLAAFIYLIARSITLPMRGAVAALEDIASGDGDLTHRLNATGRDELASLGAAFNQFCDKLSGVIANVHRLVEQNRDVVATVKGTMGQANGVYQKQKTELDTVATAIEQMSVTSQEVAQRIGDAAAAAQSSSEQSASGQQTAVQTRQSMDALATDIAGTQAAIARLDEESGRIRTVLDVIRAVAEQTNLLALNAAIEAARAGEQGRGFAVVADEVRTLASRAQDSADEIQTMIDALLESTSAAVQSMQASHDRSEALGERVRSVEQILQEINSAAGTITDMTHHVASAAEEQSQTTHSVAQSLSHLNRYGDEVVNSLDRTEVNTRILADTSAELEAVMKQFRV</sequence>
<dbReference type="PROSITE" id="PS50111">
    <property type="entry name" value="CHEMOTAXIS_TRANSDUC_2"/>
    <property type="match status" value="1"/>
</dbReference>
<dbReference type="SUPFAM" id="SSF58104">
    <property type="entry name" value="Methyl-accepting chemotaxis protein (MCP) signaling domain"/>
    <property type="match status" value="1"/>
</dbReference>
<comment type="similarity">
    <text evidence="7">Belongs to the methyl-accepting chemotaxis (MCP) protein family.</text>
</comment>
<dbReference type="PROSITE" id="PS50885">
    <property type="entry name" value="HAMP"/>
    <property type="match status" value="1"/>
</dbReference>
<evidence type="ECO:0000256" key="8">
    <source>
        <dbReference type="PROSITE-ProRule" id="PRU00284"/>
    </source>
</evidence>
<proteinExistence type="inferred from homology"/>
<evidence type="ECO:0000256" key="3">
    <source>
        <dbReference type="ARBA" id="ARBA00022692"/>
    </source>
</evidence>
<evidence type="ECO:0000256" key="6">
    <source>
        <dbReference type="ARBA" id="ARBA00023224"/>
    </source>
</evidence>
<keyword evidence="2" id="KW-1003">Cell membrane</keyword>
<feature type="domain" description="HAMP" evidence="12">
    <location>
        <begin position="211"/>
        <end position="265"/>
    </location>
</feature>
<evidence type="ECO:0000256" key="2">
    <source>
        <dbReference type="ARBA" id="ARBA00022475"/>
    </source>
</evidence>
<dbReference type="Gene3D" id="3.30.450.20">
    <property type="entry name" value="PAS domain"/>
    <property type="match status" value="1"/>
</dbReference>
<dbReference type="FunFam" id="1.10.287.950:FF:000001">
    <property type="entry name" value="Methyl-accepting chemotaxis sensory transducer"/>
    <property type="match status" value="1"/>
</dbReference>
<reference evidence="13" key="2">
    <citation type="submission" date="2023-01" db="EMBL/GenBank/DDBJ databases">
        <title>Gilvimarinus xylanilyticus HB14 isolated from Caulerpa lentillifera aquaculture base in Hainan, China.</title>
        <authorList>
            <person name="Zhang Y.-J."/>
        </authorList>
    </citation>
    <scope>NUCLEOTIDE SEQUENCE</scope>
    <source>
        <strain evidence="13">HB14</strain>
    </source>
</reference>
<evidence type="ECO:0000313" key="13">
    <source>
        <dbReference type="EMBL" id="MCP8897698.1"/>
    </source>
</evidence>
<dbReference type="PANTHER" id="PTHR32089">
    <property type="entry name" value="METHYL-ACCEPTING CHEMOTAXIS PROTEIN MCPB"/>
    <property type="match status" value="1"/>
</dbReference>
<feature type="compositionally biased region" description="Low complexity" evidence="9">
    <location>
        <begin position="325"/>
        <end position="341"/>
    </location>
</feature>
<dbReference type="Pfam" id="PF00015">
    <property type="entry name" value="MCPsignal"/>
    <property type="match status" value="1"/>
</dbReference>
<dbReference type="SMART" id="SM00283">
    <property type="entry name" value="MA"/>
    <property type="match status" value="1"/>
</dbReference>
<dbReference type="InterPro" id="IPR004089">
    <property type="entry name" value="MCPsignal_dom"/>
</dbReference>
<gene>
    <name evidence="13" type="ORF">M6D89_00140</name>
</gene>
<comment type="caution">
    <text evidence="13">The sequence shown here is derived from an EMBL/GenBank/DDBJ whole genome shotgun (WGS) entry which is preliminary data.</text>
</comment>
<dbReference type="Proteomes" id="UP001139319">
    <property type="component" value="Unassembled WGS sequence"/>
</dbReference>
<name>A0A9X2HYH2_9GAMM</name>
<evidence type="ECO:0000259" key="12">
    <source>
        <dbReference type="PROSITE" id="PS50885"/>
    </source>
</evidence>
<accession>A0A9X2HYH2</accession>
<keyword evidence="6 8" id="KW-0807">Transducer</keyword>
<feature type="region of interest" description="Disordered" evidence="9">
    <location>
        <begin position="325"/>
        <end position="344"/>
    </location>
</feature>
<dbReference type="CDD" id="cd11386">
    <property type="entry name" value="MCP_signal"/>
    <property type="match status" value="1"/>
</dbReference>
<evidence type="ECO:0000313" key="14">
    <source>
        <dbReference type="Proteomes" id="UP001139319"/>
    </source>
</evidence>
<dbReference type="GO" id="GO:0005886">
    <property type="term" value="C:plasma membrane"/>
    <property type="evidence" value="ECO:0007669"/>
    <property type="project" value="UniProtKB-SubCell"/>
</dbReference>
<evidence type="ECO:0000259" key="11">
    <source>
        <dbReference type="PROSITE" id="PS50111"/>
    </source>
</evidence>
<feature type="transmembrane region" description="Helical" evidence="10">
    <location>
        <begin position="190"/>
        <end position="210"/>
    </location>
</feature>
<evidence type="ECO:0000256" key="5">
    <source>
        <dbReference type="ARBA" id="ARBA00023136"/>
    </source>
</evidence>